<protein>
    <submittedName>
        <fullName evidence="1">Uncharacterized protein</fullName>
    </submittedName>
</protein>
<proteinExistence type="predicted"/>
<organism evidence="1 2">
    <name type="scientific">Paenibacillus nuruki</name>
    <dbReference type="NCBI Taxonomy" id="1886670"/>
    <lineage>
        <taxon>Bacteria</taxon>
        <taxon>Bacillati</taxon>
        <taxon>Bacillota</taxon>
        <taxon>Bacilli</taxon>
        <taxon>Bacillales</taxon>
        <taxon>Paenibacillaceae</taxon>
        <taxon>Paenibacillus</taxon>
    </lineage>
</organism>
<gene>
    <name evidence="1" type="ORF">PTI45_02373</name>
</gene>
<evidence type="ECO:0000313" key="1">
    <source>
        <dbReference type="EMBL" id="ODP28216.1"/>
    </source>
</evidence>
<evidence type="ECO:0000313" key="2">
    <source>
        <dbReference type="Proteomes" id="UP000094578"/>
    </source>
</evidence>
<reference evidence="1 2" key="1">
    <citation type="submission" date="2016-08" db="EMBL/GenBank/DDBJ databases">
        <title>Genome sequencing of Paenibacillus sp. TI45-13ar, isolated from Korean traditional nuruk.</title>
        <authorList>
            <person name="Kim S.-J."/>
        </authorList>
    </citation>
    <scope>NUCLEOTIDE SEQUENCE [LARGE SCALE GENOMIC DNA]</scope>
    <source>
        <strain evidence="1 2">TI45-13ar</strain>
    </source>
</reference>
<name>A0A1E3L391_9BACL</name>
<dbReference type="Proteomes" id="UP000094578">
    <property type="component" value="Unassembled WGS sequence"/>
</dbReference>
<sequence>MSEQLYTLFQSKQIPYEYDLTFVDQLLRTKYAAIEVSKRTVEDLKKDPMCDFDAIYKCYVITDAVLLDSLFTEEERSIQAEMAKKHSTYSETREYNVWGDIQEGRMIRVIVDSDNGSTMTGFNLQGLCEVLMYELYVLKGIKPEACTNPNDPYFAHYLECLDKAGYL</sequence>
<accession>A0A1E3L391</accession>
<dbReference type="EMBL" id="MDER01000040">
    <property type="protein sequence ID" value="ODP28216.1"/>
    <property type="molecule type" value="Genomic_DNA"/>
</dbReference>
<dbReference type="RefSeq" id="WP_069327796.1">
    <property type="nucleotide sequence ID" value="NZ_MDER01000040.1"/>
</dbReference>
<keyword evidence="2" id="KW-1185">Reference proteome</keyword>
<dbReference type="AlphaFoldDB" id="A0A1E3L391"/>
<comment type="caution">
    <text evidence="1">The sequence shown here is derived from an EMBL/GenBank/DDBJ whole genome shotgun (WGS) entry which is preliminary data.</text>
</comment>